<gene>
    <name evidence="3" type="ORF">PVT01_070030500</name>
</gene>
<feature type="region of interest" description="Disordered" evidence="2">
    <location>
        <begin position="163"/>
        <end position="224"/>
    </location>
</feature>
<evidence type="ECO:0000256" key="2">
    <source>
        <dbReference type="SAM" id="MobiDB-lite"/>
    </source>
</evidence>
<feature type="compositionally biased region" description="Low complexity" evidence="2">
    <location>
        <begin position="325"/>
        <end position="338"/>
    </location>
</feature>
<dbReference type="GO" id="GO:0090307">
    <property type="term" value="P:mitotic spindle assembly"/>
    <property type="evidence" value="ECO:0007669"/>
    <property type="project" value="InterPro"/>
</dbReference>
<dbReference type="VEuPathDB" id="PlasmoDB:PVW1_070031800"/>
<feature type="compositionally biased region" description="Low complexity" evidence="2">
    <location>
        <begin position="692"/>
        <end position="708"/>
    </location>
</feature>
<feature type="region of interest" description="Disordered" evidence="2">
    <location>
        <begin position="256"/>
        <end position="275"/>
    </location>
</feature>
<dbReference type="EMBL" id="LT615245">
    <property type="protein sequence ID" value="SCO66591.1"/>
    <property type="molecule type" value="Genomic_DNA"/>
</dbReference>
<sequence>MTPSDESGYKVRRGGNPSRESSLRRTANPGEDPLFSIPSDYQLEAPILLNGEEADDSPDGTLARVEKKEKDDGGNYDGGNYDGGNYDGGSYDGRSYDGRSYDGRSYDGSSYDGSSYDGRSYDGRSYGGRSYDGRSYGGRSYDGSSYDSLVEDFFENAIKNAKRVKKEKQHGGSERSERSERNDRSAEGEKSEGEAKNALQRQSENSTVEEKKKDPRKVTIKKKAIQWNSEMLKKKLNKPLMPLLRRKKKSMHLLIKKKKKSHPKMASQANHASEWNSYQNDLDKFKLTKEELEQKRNSLKSKNLDKVKVEYQQRLQRMRAGGNGAAPARKSAPATAQAVRGIKKPTKATTATAANTAITTNLASLPKGGRIKSNEEQTINECNPRGEGSLRCASHQGSRKKDHPKLKQSSTVKTTKRMKERGGHSSSDVNNNHAGGPYNDHLGSPPHMHSSEGKYPSVDLPHSDGFSSGGQCSEWGKHNRRVTQQKGRHLPNGRSKRTQLHKWSALNEPHRSNQFGANQTLRGGYLASSDDYSSLLNGYSSGCEFGRFSSHSVRRKGKSRPQKGPPNWRDNCYADHEGEPPSWEKRNRTHNQFYSHNNHSDSDRVTISTDGSASTGESTLEYFAQELKKRNELLSPIIGSFNIREDPLEDLPPQRRGEFQEKKFYPNLTVRLFAEGGCRPVDASSFRDDSSQDGGSHDGSSPSSGTSSAGTTQLDHLWDSDYTEEIKKLRSAPQVDQDMLRLKRAKLETFNAIKKMVQSVRAFSCEGDLEGATSTREEAPSRGEAPPRRAHRTMERQGDNPLMELLFRENDHAHAHAPPSPRQLAAYTSDEAEERYEAEECFEEPKSIHSEYNNYMSLEQLHQGEDTPTSTPLSGHKMEETLHQDHLRGDVQLGTHIRGHPDCSNDSLNFHSGDNFATVNLDLRGGSPRLDLTGGGADWEDTNGGGPGDAAVFLPQGGSPRSWGGRQVGRSHRGASVGKATTVTATVTPSVATANVATPEPRGGAKLGRPDPASRAAKKGPLTSQRRDARQSQRAPNKKEGNLCVESISSTSKGSRQGALKAKVHSRVDTGNAGQSTRSGTRREKNAFHETGTLLRGKVTSEAKAAQSAPRRKVSGVRSVSDAREQRAISQKILNTSINFDETQNLSDEDQLIFDSYLNEAGAKREDNLEDIIRNQVALFERDFL</sequence>
<protein>
    <submittedName>
        <fullName evidence="3">Uncharacterized protein</fullName>
    </submittedName>
</protein>
<feature type="compositionally biased region" description="Basic and acidic residues" evidence="2">
    <location>
        <begin position="572"/>
        <end position="586"/>
    </location>
</feature>
<reference evidence="3 4" key="1">
    <citation type="submission" date="2016-07" db="EMBL/GenBank/DDBJ databases">
        <authorList>
            <consortium name="Pathogen Informatics"/>
        </authorList>
    </citation>
    <scope>NUCLEOTIDE SEQUENCE [LARGE SCALE GENOMIC DNA]</scope>
</reference>
<feature type="compositionally biased region" description="Gly residues" evidence="2">
    <location>
        <begin position="933"/>
        <end position="948"/>
    </location>
</feature>
<feature type="compositionally biased region" description="Low complexity" evidence="2">
    <location>
        <begin position="348"/>
        <end position="363"/>
    </location>
</feature>
<evidence type="ECO:0000313" key="4">
    <source>
        <dbReference type="Proteomes" id="UP000196402"/>
    </source>
</evidence>
<feature type="region of interest" description="Disordered" evidence="2">
    <location>
        <begin position="319"/>
        <end position="499"/>
    </location>
</feature>
<dbReference type="VEuPathDB" id="PlasmoDB:PVP01_0725300"/>
<feature type="compositionally biased region" description="Basic and acidic residues" evidence="2">
    <location>
        <begin position="1025"/>
        <end position="1041"/>
    </location>
</feature>
<feature type="compositionally biased region" description="Basic and acidic residues" evidence="2">
    <location>
        <begin position="64"/>
        <end position="73"/>
    </location>
</feature>
<feature type="compositionally biased region" description="Low complexity" evidence="2">
    <location>
        <begin position="106"/>
        <end position="142"/>
    </location>
</feature>
<dbReference type="Pfam" id="PF15678">
    <property type="entry name" value="SPICE"/>
    <property type="match status" value="1"/>
</dbReference>
<feature type="region of interest" description="Disordered" evidence="2">
    <location>
        <begin position="933"/>
        <end position="1084"/>
    </location>
</feature>
<proteinExistence type="predicted"/>
<dbReference type="VEuPathDB" id="PlasmoDB:PVX_099770"/>
<feature type="compositionally biased region" description="Basic and acidic residues" evidence="2">
    <location>
        <begin position="775"/>
        <end position="794"/>
    </location>
</feature>
<dbReference type="eggNOG" id="ENOG502S3YY">
    <property type="taxonomic scope" value="Eukaryota"/>
</dbReference>
<dbReference type="Proteomes" id="UP000196402">
    <property type="component" value="Chromosome 7"/>
</dbReference>
<feature type="compositionally biased region" description="Basic and acidic residues" evidence="2">
    <location>
        <begin position="208"/>
        <end position="217"/>
    </location>
</feature>
<dbReference type="AlphaFoldDB" id="A0A1G4GVF9"/>
<feature type="compositionally biased region" description="Low complexity" evidence="2">
    <location>
        <begin position="974"/>
        <end position="999"/>
    </location>
</feature>
<feature type="compositionally biased region" description="Basic and acidic residues" evidence="2">
    <location>
        <begin position="94"/>
        <end position="105"/>
    </location>
</feature>
<organism evidence="3 4">
    <name type="scientific">Plasmodium vivax</name>
    <name type="common">malaria parasite P. vivax</name>
    <dbReference type="NCBI Taxonomy" id="5855"/>
    <lineage>
        <taxon>Eukaryota</taxon>
        <taxon>Sar</taxon>
        <taxon>Alveolata</taxon>
        <taxon>Apicomplexa</taxon>
        <taxon>Aconoidasida</taxon>
        <taxon>Haemosporida</taxon>
        <taxon>Plasmodiidae</taxon>
        <taxon>Plasmodium</taxon>
        <taxon>Plasmodium (Plasmodium)</taxon>
    </lineage>
</organism>
<feature type="compositionally biased region" description="Basic residues" evidence="2">
    <location>
        <begin position="552"/>
        <end position="561"/>
    </location>
</feature>
<dbReference type="InterPro" id="IPR031387">
    <property type="entry name" value="SPICE1"/>
</dbReference>
<evidence type="ECO:0000256" key="1">
    <source>
        <dbReference type="SAM" id="Coils"/>
    </source>
</evidence>
<feature type="compositionally biased region" description="Polar residues" evidence="2">
    <location>
        <begin position="605"/>
        <end position="615"/>
    </location>
</feature>
<feature type="compositionally biased region" description="Basic and acidic residues" evidence="2">
    <location>
        <begin position="169"/>
        <end position="195"/>
    </location>
</feature>
<dbReference type="VEuPathDB" id="PlasmoDB:PVPAM_070032400"/>
<name>A0A1G4GVF9_PLAVI</name>
<feature type="region of interest" description="Disordered" evidence="2">
    <location>
        <begin position="683"/>
        <end position="713"/>
    </location>
</feature>
<feature type="region of interest" description="Disordered" evidence="2">
    <location>
        <begin position="771"/>
        <end position="794"/>
    </location>
</feature>
<feature type="region of interest" description="Disordered" evidence="2">
    <location>
        <begin position="1"/>
        <end position="142"/>
    </location>
</feature>
<keyword evidence="1" id="KW-0175">Coiled coil</keyword>
<feature type="compositionally biased region" description="Basic residues" evidence="2">
    <location>
        <begin position="397"/>
        <end position="406"/>
    </location>
</feature>
<feature type="region of interest" description="Disordered" evidence="2">
    <location>
        <begin position="550"/>
        <end position="615"/>
    </location>
</feature>
<evidence type="ECO:0000313" key="3">
    <source>
        <dbReference type="EMBL" id="SCO66591.1"/>
    </source>
</evidence>
<feature type="compositionally biased region" description="Polar residues" evidence="2">
    <location>
        <begin position="424"/>
        <end position="433"/>
    </location>
</feature>
<accession>A0A1G4GVF9</accession>
<feature type="compositionally biased region" description="Gly residues" evidence="2">
    <location>
        <begin position="75"/>
        <end position="91"/>
    </location>
</feature>
<feature type="coiled-coil region" evidence="1">
    <location>
        <begin position="275"/>
        <end position="302"/>
    </location>
</feature>
<feature type="compositionally biased region" description="Basic residues" evidence="2">
    <location>
        <begin position="478"/>
        <end position="499"/>
    </location>
</feature>